<sequence>MRKLILIKAYHNKIDMKRTPLKNIFTEKGWQIIEAYWDIAEKKLMDMRLTWGSLKIYCESNYLPQDIFLPALIKRSDEGSRHSRIVLWMINRGAELVETENKAHFEGNYCDIVKRSKERDEYIARRINATLKDFETGVLIIGAKHKVEQYLPEDIKVESLLDIEDTPELKRLLMACGLLSDE</sequence>
<dbReference type="EMBL" id="PFCN01000008">
    <property type="protein sequence ID" value="PIR70618.1"/>
    <property type="molecule type" value="Genomic_DNA"/>
</dbReference>
<reference evidence="2" key="1">
    <citation type="submission" date="2017-09" db="EMBL/GenBank/DDBJ databases">
        <title>Depth-based differentiation of microbial function through sediment-hosted aquifers and enrichment of novel symbionts in the deep terrestrial subsurface.</title>
        <authorList>
            <person name="Probst A.J."/>
            <person name="Ladd B."/>
            <person name="Jarett J.K."/>
            <person name="Geller-Mcgrath D.E."/>
            <person name="Sieber C.M.K."/>
            <person name="Emerson J.B."/>
            <person name="Anantharaman K."/>
            <person name="Thomas B.C."/>
            <person name="Malmstrom R."/>
            <person name="Stieglmeier M."/>
            <person name="Klingl A."/>
            <person name="Woyke T."/>
            <person name="Ryan C.M."/>
            <person name="Banfield J.F."/>
        </authorList>
    </citation>
    <scope>NUCLEOTIDE SEQUENCE [LARGE SCALE GENOMIC DNA]</scope>
</reference>
<protein>
    <submittedName>
        <fullName evidence="1">Uncharacterized protein</fullName>
    </submittedName>
</protein>
<dbReference type="AlphaFoldDB" id="A0A2H0TGD0"/>
<accession>A0A2H0TGD0</accession>
<name>A0A2H0TGD0_9BACT</name>
<evidence type="ECO:0000313" key="2">
    <source>
        <dbReference type="Proteomes" id="UP000229383"/>
    </source>
</evidence>
<evidence type="ECO:0000313" key="1">
    <source>
        <dbReference type="EMBL" id="PIR70618.1"/>
    </source>
</evidence>
<dbReference type="Proteomes" id="UP000229383">
    <property type="component" value="Unassembled WGS sequence"/>
</dbReference>
<proteinExistence type="predicted"/>
<gene>
    <name evidence="1" type="ORF">COU46_00585</name>
</gene>
<comment type="caution">
    <text evidence="1">The sequence shown here is derived from an EMBL/GenBank/DDBJ whole genome shotgun (WGS) entry which is preliminary data.</text>
</comment>
<organism evidence="1 2">
    <name type="scientific">Candidatus Niyogibacteria bacterium CG10_big_fil_rev_8_21_14_0_10_42_19</name>
    <dbReference type="NCBI Taxonomy" id="1974725"/>
    <lineage>
        <taxon>Bacteria</taxon>
        <taxon>Candidatus Niyogiibacteriota</taxon>
    </lineage>
</organism>